<dbReference type="EMBL" id="JAHDYR010000006">
    <property type="protein sequence ID" value="KAG9396339.1"/>
    <property type="molecule type" value="Genomic_DNA"/>
</dbReference>
<dbReference type="Proteomes" id="UP000717585">
    <property type="component" value="Unassembled WGS sequence"/>
</dbReference>
<protein>
    <submittedName>
        <fullName evidence="2">Uncharacterized protein</fullName>
    </submittedName>
</protein>
<organism evidence="2 3">
    <name type="scientific">Carpediemonas membranifera</name>
    <dbReference type="NCBI Taxonomy" id="201153"/>
    <lineage>
        <taxon>Eukaryota</taxon>
        <taxon>Metamonada</taxon>
        <taxon>Carpediemonas-like organisms</taxon>
        <taxon>Carpediemonas</taxon>
    </lineage>
</organism>
<feature type="region of interest" description="Disordered" evidence="1">
    <location>
        <begin position="119"/>
        <end position="177"/>
    </location>
</feature>
<gene>
    <name evidence="2" type="ORF">J8273_2070</name>
</gene>
<accession>A0A8J6E1G9</accession>
<feature type="compositionally biased region" description="Acidic residues" evidence="1">
    <location>
        <begin position="168"/>
        <end position="177"/>
    </location>
</feature>
<name>A0A8J6E1G9_9EUKA</name>
<keyword evidence="3" id="KW-1185">Reference proteome</keyword>
<proteinExistence type="predicted"/>
<dbReference type="AlphaFoldDB" id="A0A8J6E1G9"/>
<sequence>MQIDTQVRPEYPLLLDRLNAFDRQMERNAFVSNLYKETGDISSPRLAIESSKNASLLSNAVLAESIAAVASKQDSVDSLLSTLKDAITQTSAHPTLPAPEEVTWARMEAVLRGGQSMVWADLPEPPTAPVDATKAAEETTEGQGGYDEDMAMDSGKDEGGSDYSPGSEPDDDVDMGE</sequence>
<evidence type="ECO:0000313" key="3">
    <source>
        <dbReference type="Proteomes" id="UP000717585"/>
    </source>
</evidence>
<evidence type="ECO:0000256" key="1">
    <source>
        <dbReference type="SAM" id="MobiDB-lite"/>
    </source>
</evidence>
<reference evidence="2" key="1">
    <citation type="submission" date="2021-05" db="EMBL/GenBank/DDBJ databases">
        <title>A free-living protist that lacks canonical eukaryotic 1 DNA replication and segregation systems.</title>
        <authorList>
            <person name="Salas-Leiva D.E."/>
            <person name="Tromer E.C."/>
            <person name="Curtis B.A."/>
            <person name="Jerlstrom-Hultqvist J."/>
            <person name="Kolisko M."/>
            <person name="Yi Z."/>
            <person name="Salas-Leiva J.S."/>
            <person name="Gallot-Lavallee L."/>
            <person name="Kops G.J.P.L."/>
            <person name="Archibald J.M."/>
            <person name="Simpson A.G.B."/>
            <person name="Roger A.J."/>
        </authorList>
    </citation>
    <scope>NUCLEOTIDE SEQUENCE</scope>
    <source>
        <strain evidence="2">BICM</strain>
    </source>
</reference>
<comment type="caution">
    <text evidence="2">The sequence shown here is derived from an EMBL/GenBank/DDBJ whole genome shotgun (WGS) entry which is preliminary data.</text>
</comment>
<evidence type="ECO:0000313" key="2">
    <source>
        <dbReference type="EMBL" id="KAG9396339.1"/>
    </source>
</evidence>